<keyword evidence="3" id="KW-1185">Reference proteome</keyword>
<dbReference type="SMART" id="SM00100">
    <property type="entry name" value="cNMP"/>
    <property type="match status" value="1"/>
</dbReference>
<comment type="caution">
    <text evidence="2">The sequence shown here is derived from an EMBL/GenBank/DDBJ whole genome shotgun (WGS) entry which is preliminary data.</text>
</comment>
<name>A0ABT7CGP2_9BACT</name>
<dbReference type="InterPro" id="IPR018490">
    <property type="entry name" value="cNMP-bd_dom_sf"/>
</dbReference>
<feature type="domain" description="Cyclic nucleotide-binding" evidence="1">
    <location>
        <begin position="14"/>
        <end position="114"/>
    </location>
</feature>
<dbReference type="EMBL" id="JASJOT010000004">
    <property type="protein sequence ID" value="MDJ1492917.1"/>
    <property type="molecule type" value="Genomic_DNA"/>
</dbReference>
<dbReference type="SUPFAM" id="SSF51206">
    <property type="entry name" value="cAMP-binding domain-like"/>
    <property type="match status" value="1"/>
</dbReference>
<gene>
    <name evidence="2" type="ORF">QNI19_08240</name>
</gene>
<sequence>MYDLFFKKFRERVDLSPEEEIQIKTYLIPKKIRKRQYLLQEGDICKHIAFVEKGALREYSVEGGTEHIILFALEGWTVADLFSFLTGEPAVYTIDALEDSELVLISKSSHEELLQTQPKYETYMRLLITDAYIALQKRLTSSISLPIEERYKNFVETYPDIVQRVPQHMIASYMGLSPETLSRVRKKMLNQKKNASFH</sequence>
<dbReference type="InterPro" id="IPR000595">
    <property type="entry name" value="cNMP-bd_dom"/>
</dbReference>
<dbReference type="Pfam" id="PF00027">
    <property type="entry name" value="cNMP_binding"/>
    <property type="match status" value="1"/>
</dbReference>
<evidence type="ECO:0000313" key="3">
    <source>
        <dbReference type="Proteomes" id="UP001228581"/>
    </source>
</evidence>
<dbReference type="CDD" id="cd00038">
    <property type="entry name" value="CAP_ED"/>
    <property type="match status" value="1"/>
</dbReference>
<dbReference type="InterPro" id="IPR014710">
    <property type="entry name" value="RmlC-like_jellyroll"/>
</dbReference>
<organism evidence="2 3">
    <name type="scientific">Xanthocytophaga flava</name>
    <dbReference type="NCBI Taxonomy" id="3048013"/>
    <lineage>
        <taxon>Bacteria</taxon>
        <taxon>Pseudomonadati</taxon>
        <taxon>Bacteroidota</taxon>
        <taxon>Cytophagia</taxon>
        <taxon>Cytophagales</taxon>
        <taxon>Rhodocytophagaceae</taxon>
        <taxon>Xanthocytophaga</taxon>
    </lineage>
</organism>
<reference evidence="2 3" key="1">
    <citation type="submission" date="2023-05" db="EMBL/GenBank/DDBJ databases">
        <authorList>
            <person name="Zhang X."/>
        </authorList>
    </citation>
    <scope>NUCLEOTIDE SEQUENCE [LARGE SCALE GENOMIC DNA]</scope>
    <source>
        <strain evidence="2 3">DM2B3-1</strain>
    </source>
</reference>
<dbReference type="PROSITE" id="PS50042">
    <property type="entry name" value="CNMP_BINDING_3"/>
    <property type="match status" value="1"/>
</dbReference>
<accession>A0ABT7CGP2</accession>
<protein>
    <submittedName>
        <fullName evidence="2">Crp/Fnr family transcriptional regulator</fullName>
    </submittedName>
</protein>
<dbReference type="RefSeq" id="WP_313994408.1">
    <property type="nucleotide sequence ID" value="NZ_JASJOT010000004.1"/>
</dbReference>
<evidence type="ECO:0000259" key="1">
    <source>
        <dbReference type="PROSITE" id="PS50042"/>
    </source>
</evidence>
<proteinExistence type="predicted"/>
<dbReference type="Gene3D" id="2.60.120.10">
    <property type="entry name" value="Jelly Rolls"/>
    <property type="match status" value="1"/>
</dbReference>
<evidence type="ECO:0000313" key="2">
    <source>
        <dbReference type="EMBL" id="MDJ1492917.1"/>
    </source>
</evidence>
<dbReference type="Proteomes" id="UP001228581">
    <property type="component" value="Unassembled WGS sequence"/>
</dbReference>